<sequence length="50" mass="6002">MLKNRPIKLEDISQEQIMSNRRKLRQNVLKYFTERAAVTEQKTENVLLKV</sequence>
<accession>A0ABT2UFA0</accession>
<gene>
    <name evidence="1" type="ORF">OB236_14495</name>
</gene>
<dbReference type="Proteomes" id="UP001652445">
    <property type="component" value="Unassembled WGS sequence"/>
</dbReference>
<reference evidence="1 2" key="1">
    <citation type="submission" date="2022-09" db="EMBL/GenBank/DDBJ databases">
        <authorList>
            <person name="Han X.L."/>
            <person name="Wang Q."/>
            <person name="Lu T."/>
        </authorList>
    </citation>
    <scope>NUCLEOTIDE SEQUENCE [LARGE SCALE GENOMIC DNA]</scope>
    <source>
        <strain evidence="1 2">WQ 127069</strain>
    </source>
</reference>
<evidence type="ECO:0000313" key="1">
    <source>
        <dbReference type="EMBL" id="MCU6793320.1"/>
    </source>
</evidence>
<protein>
    <submittedName>
        <fullName evidence="1">Uncharacterized protein</fullName>
    </submittedName>
</protein>
<name>A0ABT2UFA0_9BACL</name>
<dbReference type="RefSeq" id="WP_262684624.1">
    <property type="nucleotide sequence ID" value="NZ_JAOQIO010000044.1"/>
</dbReference>
<evidence type="ECO:0000313" key="2">
    <source>
        <dbReference type="Proteomes" id="UP001652445"/>
    </source>
</evidence>
<keyword evidence="2" id="KW-1185">Reference proteome</keyword>
<organism evidence="1 2">
    <name type="scientific">Paenibacillus baimaensis</name>
    <dbReference type="NCBI Taxonomy" id="2982185"/>
    <lineage>
        <taxon>Bacteria</taxon>
        <taxon>Bacillati</taxon>
        <taxon>Bacillota</taxon>
        <taxon>Bacilli</taxon>
        <taxon>Bacillales</taxon>
        <taxon>Paenibacillaceae</taxon>
        <taxon>Paenibacillus</taxon>
    </lineage>
</organism>
<dbReference type="EMBL" id="JAOQIO010000044">
    <property type="protein sequence ID" value="MCU6793320.1"/>
    <property type="molecule type" value="Genomic_DNA"/>
</dbReference>
<proteinExistence type="predicted"/>
<comment type="caution">
    <text evidence="1">The sequence shown here is derived from an EMBL/GenBank/DDBJ whole genome shotgun (WGS) entry which is preliminary data.</text>
</comment>